<evidence type="ECO:0000256" key="1">
    <source>
        <dbReference type="ARBA" id="ARBA00009995"/>
    </source>
</evidence>
<keyword evidence="2" id="KW-0328">Glycosyltransferase</keyword>
<dbReference type="Proteomes" id="UP001457282">
    <property type="component" value="Unassembled WGS sequence"/>
</dbReference>
<comment type="caution">
    <text evidence="4">The sequence shown here is derived from an EMBL/GenBank/DDBJ whole genome shotgun (WGS) entry which is preliminary data.</text>
</comment>
<reference evidence="4 5" key="1">
    <citation type="journal article" date="2023" name="G3 (Bethesda)">
        <title>A chromosome-length genome assembly and annotation of blackberry (Rubus argutus, cv. 'Hillquist').</title>
        <authorList>
            <person name="Bruna T."/>
            <person name="Aryal R."/>
            <person name="Dudchenko O."/>
            <person name="Sargent D.J."/>
            <person name="Mead D."/>
            <person name="Buti M."/>
            <person name="Cavallini A."/>
            <person name="Hytonen T."/>
            <person name="Andres J."/>
            <person name="Pham M."/>
            <person name="Weisz D."/>
            <person name="Mascagni F."/>
            <person name="Usai G."/>
            <person name="Natali L."/>
            <person name="Bassil N."/>
            <person name="Fernandez G.E."/>
            <person name="Lomsadze A."/>
            <person name="Armour M."/>
            <person name="Olukolu B."/>
            <person name="Poorten T."/>
            <person name="Britton C."/>
            <person name="Davik J."/>
            <person name="Ashrafi H."/>
            <person name="Aiden E.L."/>
            <person name="Borodovsky M."/>
            <person name="Worthington M."/>
        </authorList>
    </citation>
    <scope>NUCLEOTIDE SEQUENCE [LARGE SCALE GENOMIC DNA]</scope>
    <source>
        <strain evidence="4">PI 553951</strain>
    </source>
</reference>
<evidence type="ECO:0008006" key="6">
    <source>
        <dbReference type="Google" id="ProtNLM"/>
    </source>
</evidence>
<dbReference type="InterPro" id="IPR050481">
    <property type="entry name" value="UDP-glycosyltransf_plant"/>
</dbReference>
<dbReference type="CDD" id="cd03784">
    <property type="entry name" value="GT1_Gtf-like"/>
    <property type="match status" value="1"/>
</dbReference>
<evidence type="ECO:0000256" key="2">
    <source>
        <dbReference type="ARBA" id="ARBA00022676"/>
    </source>
</evidence>
<dbReference type="AlphaFoldDB" id="A0AAW1VTE0"/>
<evidence type="ECO:0000313" key="5">
    <source>
        <dbReference type="Proteomes" id="UP001457282"/>
    </source>
</evidence>
<evidence type="ECO:0000313" key="4">
    <source>
        <dbReference type="EMBL" id="KAK9910331.1"/>
    </source>
</evidence>
<dbReference type="FunFam" id="3.40.50.2000:FF:000088">
    <property type="entry name" value="Glycosyltransferase"/>
    <property type="match status" value="1"/>
</dbReference>
<name>A0AAW1VTE0_RUBAR</name>
<dbReference type="InterPro" id="IPR002213">
    <property type="entry name" value="UDP_glucos_trans"/>
</dbReference>
<sequence>MAKELHVVMLPWSGFGHLMPFFQLSIALAKAKVHVSYISTPKNIQRLPKVSPDLQHFIHLVSIPFPTLEPDFLPQGAEAGVDVPLEKFNNLMIAYDLLQTPIKQFIADQMPDWIVADFAAYWVGDIAKEYGVPIVYFSVFSAATSVFFGPPEHLTGEKRNYALPSPQSLTCPPEWITFPSLVAFKEYEAISATQSAFGPNSSGISLTSRFAKIISASQALAIRTCYEIEGDYLEVYRKITGKPVIPTGVLPPEQPEKRAKREINSDWFMFDWLDKQNPMSVVFVGFGSECKLGKEQVHEIAYGLELSELPFIWAIRKPNSDNNADEVDDFLPLGFVDRTSEKGLVCFGWVPQMELLGHPSVGGSLSHSGWGSVIETLQFGHCLVVLPFIYDQPLTARLLVEKGLAVEVKRNEDGSFSRDEVAKTLRRAMVEEEGEQLRTSASKAAAVFGDHKLHQGHYMCAFVDYLKKKWYKEIIILDFMDHHWIT</sequence>
<dbReference type="Gene3D" id="3.40.50.2000">
    <property type="entry name" value="Glycogen Phosphorylase B"/>
    <property type="match status" value="2"/>
</dbReference>
<dbReference type="FunFam" id="3.40.50.2000:FF:000037">
    <property type="entry name" value="Glycosyltransferase"/>
    <property type="match status" value="1"/>
</dbReference>
<dbReference type="Pfam" id="PF00201">
    <property type="entry name" value="UDPGT"/>
    <property type="match status" value="1"/>
</dbReference>
<comment type="similarity">
    <text evidence="1">Belongs to the UDP-glycosyltransferase family.</text>
</comment>
<evidence type="ECO:0000256" key="3">
    <source>
        <dbReference type="ARBA" id="ARBA00022679"/>
    </source>
</evidence>
<protein>
    <recommendedName>
        <fullName evidence="6">UDP-rhamnose:rhamnosyltransferase 1</fullName>
    </recommendedName>
</protein>
<dbReference type="GO" id="GO:0035251">
    <property type="term" value="F:UDP-glucosyltransferase activity"/>
    <property type="evidence" value="ECO:0007669"/>
    <property type="project" value="InterPro"/>
</dbReference>
<proteinExistence type="inferred from homology"/>
<dbReference type="PANTHER" id="PTHR48049:SF57">
    <property type="entry name" value="UDP-GLYCOSYLTRANSFERASE 91C1-LIKE"/>
    <property type="match status" value="1"/>
</dbReference>
<keyword evidence="5" id="KW-1185">Reference proteome</keyword>
<dbReference type="EMBL" id="JBEDUW010000007">
    <property type="protein sequence ID" value="KAK9910331.1"/>
    <property type="molecule type" value="Genomic_DNA"/>
</dbReference>
<dbReference type="PANTHER" id="PTHR48049">
    <property type="entry name" value="GLYCOSYLTRANSFERASE"/>
    <property type="match status" value="1"/>
</dbReference>
<dbReference type="SUPFAM" id="SSF53756">
    <property type="entry name" value="UDP-Glycosyltransferase/glycogen phosphorylase"/>
    <property type="match status" value="1"/>
</dbReference>
<keyword evidence="3" id="KW-0808">Transferase</keyword>
<gene>
    <name evidence="4" type="ORF">M0R45_034297</name>
</gene>
<accession>A0AAW1VTE0</accession>
<organism evidence="4 5">
    <name type="scientific">Rubus argutus</name>
    <name type="common">Southern blackberry</name>
    <dbReference type="NCBI Taxonomy" id="59490"/>
    <lineage>
        <taxon>Eukaryota</taxon>
        <taxon>Viridiplantae</taxon>
        <taxon>Streptophyta</taxon>
        <taxon>Embryophyta</taxon>
        <taxon>Tracheophyta</taxon>
        <taxon>Spermatophyta</taxon>
        <taxon>Magnoliopsida</taxon>
        <taxon>eudicotyledons</taxon>
        <taxon>Gunneridae</taxon>
        <taxon>Pentapetalae</taxon>
        <taxon>rosids</taxon>
        <taxon>fabids</taxon>
        <taxon>Rosales</taxon>
        <taxon>Rosaceae</taxon>
        <taxon>Rosoideae</taxon>
        <taxon>Rosoideae incertae sedis</taxon>
        <taxon>Rubus</taxon>
    </lineage>
</organism>